<dbReference type="EMBL" id="CCJV01000043">
    <property type="protein sequence ID" value="CDT02432.1"/>
    <property type="molecule type" value="Genomic_DNA"/>
</dbReference>
<protein>
    <submittedName>
        <fullName evidence="2">Uncharacterized protein</fullName>
    </submittedName>
</protein>
<name>A0A7Y4BZ01_9VIBR</name>
<evidence type="ECO:0000313" key="2">
    <source>
        <dbReference type="EMBL" id="CDT02432.1"/>
    </source>
</evidence>
<keyword evidence="1" id="KW-0812">Transmembrane</keyword>
<keyword evidence="1" id="KW-0472">Membrane</keyword>
<evidence type="ECO:0000256" key="1">
    <source>
        <dbReference type="SAM" id="Phobius"/>
    </source>
</evidence>
<feature type="transmembrane region" description="Helical" evidence="1">
    <location>
        <begin position="43"/>
        <end position="63"/>
    </location>
</feature>
<feature type="transmembrane region" description="Helical" evidence="1">
    <location>
        <begin position="12"/>
        <end position="31"/>
    </location>
</feature>
<keyword evidence="1" id="KW-1133">Transmembrane helix</keyword>
<comment type="caution">
    <text evidence="2">The sequence shown here is derived from an EMBL/GenBank/DDBJ whole genome shotgun (WGS) entry which is preliminary data.</text>
</comment>
<dbReference type="RefSeq" id="WP_055318590.1">
    <property type="nucleotide sequence ID" value="NZ_CAWQCV010000149.1"/>
</dbReference>
<gene>
    <name evidence="2" type="ORF">VCR5J5_1370102</name>
</gene>
<dbReference type="AlphaFoldDB" id="A0A7Y4BZ01"/>
<organism evidence="2 3">
    <name type="scientific">Vibrio crassostreae</name>
    <dbReference type="NCBI Taxonomy" id="246167"/>
    <lineage>
        <taxon>Bacteria</taxon>
        <taxon>Pseudomonadati</taxon>
        <taxon>Pseudomonadota</taxon>
        <taxon>Gammaproteobacteria</taxon>
        <taxon>Vibrionales</taxon>
        <taxon>Vibrionaceae</taxon>
        <taxon>Vibrio</taxon>
    </lineage>
</organism>
<proteinExistence type="predicted"/>
<sequence>MGAMIRTILKFGLGISGISAFFFFMLMKQWLSIPAFQAMSPDQIFYALISSLVAIFLFFVILVSTSPSNKGHVATASSSGHAVITTGKNSKVDIGK</sequence>
<evidence type="ECO:0000313" key="3">
    <source>
        <dbReference type="Proteomes" id="UP000049495"/>
    </source>
</evidence>
<reference evidence="3" key="1">
    <citation type="submission" date="2014-06" db="EMBL/GenBank/DDBJ databases">
        <authorList>
            <person name="Le Roux Frederique"/>
        </authorList>
    </citation>
    <scope>NUCLEOTIDE SEQUENCE [LARGE SCALE GENOMIC DNA]</scope>
    <source>
        <strain evidence="3">J5-5</strain>
    </source>
</reference>
<accession>A0A7Y4BZ01</accession>
<dbReference type="Proteomes" id="UP000049495">
    <property type="component" value="Unassembled WGS sequence"/>
</dbReference>